<dbReference type="InterPro" id="IPR000905">
    <property type="entry name" value="Gcp-like_dom"/>
</dbReference>
<evidence type="ECO:0000256" key="4">
    <source>
        <dbReference type="ARBA" id="ARBA00023315"/>
    </source>
</evidence>
<dbReference type="PANTHER" id="PTHR11735:SF6">
    <property type="entry name" value="TRNA N6-ADENOSINE THREONYLCARBAMOYLTRANSFERASE, MITOCHONDRIAL"/>
    <property type="match status" value="1"/>
</dbReference>
<name>K8ETZ1_9CHLO</name>
<dbReference type="GeneID" id="19016913"/>
<feature type="domain" description="Gcp-like" evidence="7">
    <location>
        <begin position="160"/>
        <end position="524"/>
    </location>
</feature>
<evidence type="ECO:0000256" key="2">
    <source>
        <dbReference type="ARBA" id="ARBA00022694"/>
    </source>
</evidence>
<evidence type="ECO:0000256" key="1">
    <source>
        <dbReference type="ARBA" id="ARBA00022679"/>
    </source>
</evidence>
<comment type="catalytic activity">
    <reaction evidence="5 6">
        <text>L-threonylcarbamoyladenylate + adenosine(37) in tRNA = N(6)-L-threonylcarbamoyladenosine(37) in tRNA + AMP + H(+)</text>
        <dbReference type="Rhea" id="RHEA:37059"/>
        <dbReference type="Rhea" id="RHEA-COMP:10162"/>
        <dbReference type="Rhea" id="RHEA-COMP:10163"/>
        <dbReference type="ChEBI" id="CHEBI:15378"/>
        <dbReference type="ChEBI" id="CHEBI:73682"/>
        <dbReference type="ChEBI" id="CHEBI:74411"/>
        <dbReference type="ChEBI" id="CHEBI:74418"/>
        <dbReference type="ChEBI" id="CHEBI:456215"/>
        <dbReference type="EC" id="2.3.1.234"/>
    </reaction>
</comment>
<comment type="subunit">
    <text evidence="6">Homodimer.</text>
</comment>
<dbReference type="RefSeq" id="XP_007514463.1">
    <property type="nucleotide sequence ID" value="XM_007514401.1"/>
</dbReference>
<dbReference type="PANTHER" id="PTHR11735">
    <property type="entry name" value="TRNA N6-ADENOSINE THREONYLCARBAMOYLTRANSFERASE"/>
    <property type="match status" value="1"/>
</dbReference>
<dbReference type="InterPro" id="IPR022450">
    <property type="entry name" value="TsaD"/>
</dbReference>
<keyword evidence="1 6" id="KW-0808">Transferase</keyword>
<reference evidence="8 9" key="1">
    <citation type="submission" date="2011-10" db="EMBL/GenBank/DDBJ databases">
        <authorList>
            <person name="Genoscope - CEA"/>
        </authorList>
    </citation>
    <scope>NUCLEOTIDE SEQUENCE [LARGE SCALE GENOMIC DNA]</scope>
    <source>
        <strain evidence="8 9">RCC 1105</strain>
    </source>
</reference>
<keyword evidence="2 6" id="KW-0819">tRNA processing</keyword>
<keyword evidence="6" id="KW-0496">Mitochondrion</keyword>
<comment type="cofactor">
    <cofactor evidence="6">
        <name>a divalent metal cation</name>
        <dbReference type="ChEBI" id="CHEBI:60240"/>
    </cofactor>
    <text evidence="6">Binds 1 divalent metal cation per subunit.</text>
</comment>
<organism evidence="8 9">
    <name type="scientific">Bathycoccus prasinos</name>
    <dbReference type="NCBI Taxonomy" id="41875"/>
    <lineage>
        <taxon>Eukaryota</taxon>
        <taxon>Viridiplantae</taxon>
        <taxon>Chlorophyta</taxon>
        <taxon>Mamiellophyceae</taxon>
        <taxon>Mamiellales</taxon>
        <taxon>Bathycoccaceae</taxon>
        <taxon>Bathycoccus</taxon>
    </lineage>
</organism>
<dbReference type="STRING" id="41875.K8ETZ1"/>
<dbReference type="InterPro" id="IPR043129">
    <property type="entry name" value="ATPase_NBD"/>
</dbReference>
<keyword evidence="3 6" id="KW-0479">Metal-binding</keyword>
<dbReference type="CDD" id="cd24134">
    <property type="entry name" value="ASKHA_NBD_OSGEPL1_QRI7_euk"/>
    <property type="match status" value="1"/>
</dbReference>
<protein>
    <recommendedName>
        <fullName evidence="6">Glycoprotease 1</fullName>
    </recommendedName>
</protein>
<evidence type="ECO:0000313" key="9">
    <source>
        <dbReference type="Proteomes" id="UP000198341"/>
    </source>
</evidence>
<dbReference type="eggNOG" id="KOG2707">
    <property type="taxonomic scope" value="Eukaryota"/>
</dbReference>
<dbReference type="KEGG" id="bpg:Bathy03g03760"/>
<comment type="similarity">
    <text evidence="6">Belongs to the KAE1 / TsaD family.</text>
</comment>
<dbReference type="AlphaFoldDB" id="K8ETZ1"/>
<comment type="function">
    <text evidence="6">Required for the formation of a threonylcarbamoyl group on adenosine at position 37 (t(6)A37) in mitochondrial tRNAs that read codons beginning with adenine. Probably involved in the transfer of the threonylcarbamoyl moiety of threonylcarbamoyl-AMP (TC-AMP) to the N6 group of A37. Involved in mitochondrial genome maintenance.</text>
</comment>
<dbReference type="GO" id="GO:0002949">
    <property type="term" value="P:tRNA threonylcarbamoyladenosine modification"/>
    <property type="evidence" value="ECO:0007669"/>
    <property type="project" value="UniProtKB-UniRule"/>
</dbReference>
<dbReference type="OrthoDB" id="10259622at2759"/>
<proteinExistence type="inferred from homology"/>
<dbReference type="Gene3D" id="3.30.420.40">
    <property type="match status" value="2"/>
</dbReference>
<keyword evidence="9" id="KW-1185">Reference proteome</keyword>
<dbReference type="HAMAP" id="MF_01445">
    <property type="entry name" value="TsaD"/>
    <property type="match status" value="1"/>
</dbReference>
<dbReference type="GO" id="GO:0061711">
    <property type="term" value="F:tRNA N(6)-L-threonylcarbamoyladenine synthase activity"/>
    <property type="evidence" value="ECO:0007669"/>
    <property type="project" value="UniProtKB-EC"/>
</dbReference>
<accession>K8ETZ1</accession>
<dbReference type="EMBL" id="FO082276">
    <property type="protein sequence ID" value="CCO15900.1"/>
    <property type="molecule type" value="Genomic_DNA"/>
</dbReference>
<dbReference type="GO" id="GO:0005739">
    <property type="term" value="C:mitochondrion"/>
    <property type="evidence" value="ECO:0007669"/>
    <property type="project" value="UniProtKB-SubCell"/>
</dbReference>
<sequence>MRPRVLRSAAEAAAAAAAKRRALPVNPTTTTTTRSIAAMYASPSSSSSSKSIRFSGGEFVRSRKANSKRLPRYAAALTAARFSARGTTIEEDEEKEEQMKHLRIDQKGIVSDAGVYTTKEEKMFLKNAIQLKGGKNAFILGIETSCDDTACAIVTKSGHVVSEAIKSQVSIHENWGGVVPTLAKEAHQNAIDDVVEECLRKAGVTDIGKQVSAVAVTVGPGLSMCLRVGVRKAQKISGEYGIPIVPVHHMEAHCLVARVKEEEWNANSEEEEEEENGGVAKFPFVALLVSGGHNVLLKVEGVGRYTILGQTLDDAIGEAYDKTARLLGLPVGGGGGPALEKLAKEYEEIVLEPRREQCRKETEQEAHITDEVFEKIVRKKVKNPIRFTVPLRKRKTCDFSFAGLKTNVRLAIEKHLGAVVDESIPEQKVLPSENWDGIENRETRAAIAHAFQTAAVTHLEDRVSRALEWVESDGVSPTCLVVAGGVASNQKIRKKLLQIGANHSIDVVFPKPSWCTDNGVMVAWAGIERLNLALGVEKPVPRNSEAFAKDEKDRDVQVRLKPRWPLGEMDERAIGEVKSSKVSKMARPLGSSD</sequence>
<dbReference type="PRINTS" id="PR00789">
    <property type="entry name" value="OSIALOPTASE"/>
</dbReference>
<dbReference type="FunFam" id="3.30.420.40:FF:000012">
    <property type="entry name" value="tRNA N6-adenosine threonylcarbamoyltransferase"/>
    <property type="match status" value="1"/>
</dbReference>
<dbReference type="Pfam" id="PF00814">
    <property type="entry name" value="TsaD"/>
    <property type="match status" value="1"/>
</dbReference>
<dbReference type="InterPro" id="IPR017861">
    <property type="entry name" value="KAE1/TsaD"/>
</dbReference>
<gene>
    <name evidence="6" type="primary">GCP1</name>
    <name evidence="8" type="ORF">Bathy03g03760</name>
</gene>
<dbReference type="GO" id="GO:0046872">
    <property type="term" value="F:metal ion binding"/>
    <property type="evidence" value="ECO:0007669"/>
    <property type="project" value="UniProtKB-KW"/>
</dbReference>
<keyword evidence="4 6" id="KW-0012">Acyltransferase</keyword>
<dbReference type="Proteomes" id="UP000198341">
    <property type="component" value="Chromosome 3"/>
</dbReference>
<comment type="subcellular location">
    <subcellularLocation>
        <location evidence="6">Mitochondrion</location>
    </subcellularLocation>
</comment>
<evidence type="ECO:0000256" key="6">
    <source>
        <dbReference type="HAMAP-Rule" id="MF_03179"/>
    </source>
</evidence>
<evidence type="ECO:0000256" key="3">
    <source>
        <dbReference type="ARBA" id="ARBA00022723"/>
    </source>
</evidence>
<evidence type="ECO:0000256" key="5">
    <source>
        <dbReference type="ARBA" id="ARBA00048117"/>
    </source>
</evidence>
<evidence type="ECO:0000313" key="8">
    <source>
        <dbReference type="EMBL" id="CCO15900.1"/>
    </source>
</evidence>
<dbReference type="SUPFAM" id="SSF53067">
    <property type="entry name" value="Actin-like ATPase domain"/>
    <property type="match status" value="1"/>
</dbReference>
<evidence type="ECO:0000259" key="7">
    <source>
        <dbReference type="Pfam" id="PF00814"/>
    </source>
</evidence>